<comment type="function">
    <text evidence="10">Collagen VI acts as a cell-binding protein.</text>
</comment>
<feature type="domain" description="VWFA" evidence="13">
    <location>
        <begin position="426"/>
        <end position="600"/>
    </location>
</feature>
<sequence>VLLSVIVLSLACRRATVADIVFMVDGSTSINDENFEDVKAFLSTFVSGLDIGRDKIRIGLVQYSDNPNTEFLLKRFSSKSGRSFAFRGGQALRTGSAIDYLLRIFFTESAGSRKKEGVPQIAIIITSASSQDDVIVPARALRNHGVKVISIGVRNSELTEMKKIAFLPNFPFVFQISAFSALVQLSDRISTAMKTIVRNEFLHRELKAPEVCQSASVADIVFLVDESGSIGTVNFQLIRSFLYNFIDILEVSPDYVHIGLAQYSNSPVAEFYLNRYQNKSDVLDHIQSMTYRGGGRNTETALNFVRQTYFTDRSGSRARIGIPQLLIVITSGESEDKMGKAAATLRRSGVIMFALGIQNANETELRHIASYPSRSYISKIDDYIQLSAIERNFQKKVCSEIGKQTAVVSERTAILEQGCIETEEADIFFLIDGSGSIQPDNFQDMKMFMKEVAKTFRIGANKVRIGVVQFGSAPQTEFDMTQYSTNTELEMAMNQIVQIGGGTETGRALTYMKTLFSEAAKTRSYGVRRFLIIITDGQSEDSVEIPAEELRQEGIVNYAIGAGEADPAELLLIGGFQEKVFYVTSLDFLIDLKNSIVREICSVEACSKLDTVDIIFLIDGSGSINVEDFAKMKMFMNSIVNKTSIGADKVQVGAIQFGSYPRPEFQLNTHSTKPDLQQAIYNIQQLGGGTQTGRALTFTADYFDGARGGRPNIAQYLIVITDGEAQDEVLAPAKALRDKGITVFAIGVFNANNTQLLEIGGSPDKVHYVENFDDLDDPEKQIFWEICSVPNDCARTDVGDIVFVIDGSGSIQQRDFESMKRFMVALVNNSDVAPDKVRFGAVVYGTTPVVQFQLNQYKTKSDVREAIYGMQREGGSTFTALALKEAKGLLTTEEGGPRSDRVAQFLIVITDGKATDSVNVPDTSKDIRDEGINIFAVGVAEANEEELQTIVGPTGNYFYVQNFETLKSITGDISKVISDIVFLVDGSESIEAEDFRQMKAFMKKIVNAFEIAPNKVQIGLAQFSTLFRKEFFLKDFSERTSLIAEIEGIVQMNQGSNIGFALTNVNSLFTREAGSRKADGVPQFLLLITDGRSNDEVVAPANALRDENINIFALGIGKADINQLLQITASQDTKYFVETSKNIEKITPRIVRKICKDMPNCTVDVAVGFDVPRQKRFSNIFSGAQRLQTHLNDILQRMVSLQNVSCSSYLNIRVGFHIKNEAGGTVFESAFEKYNEDIVKKLKEIQLSRTDQIDLTATYLQSFSSKFERESGTNVKVIVIFTDGADDSMDRLKETSDRLKLDGVNMLIIVALENTPSLDDILNIEFGRGFGYRRRLTIGMRDIGSALLTEIVIAERKCCNVFCKCIGQPGARGLQGGQGFKVRHSTEWALNECPVYPTELVFALDMSADVTQAAFDRMKGIVVNFLQDLKISESNCPNGARVAVLTYSSTTKTFIRFSDFNRKKKLLEEIQNLSYERSTNRRNIGAAMRFVARNTLKRIRGGILVKKIAVFLANGPSQETSTISTAALEFSALDITPVVISFNNIPEVQRAFEVDDTKTFQVVVLPRQQQEARERLRRIQSCTFCTDMCEPNPRCQQVLRPPPIPISMDIAFIVDGSSNVRSVDFERLKIFLSSILDEFVTSRNPKAFDNRARVALVQHVPRDYVPRSGQQPVHLEFGFFNFSSKSTMKRYIQHSFDQLDGSSGVGHAIEWTLNNVFATAPTPRRYKVLFLLVAGDTSVWDKAKLLAASLQARCQGFSVFIFSFGMDTVETDLEDLVSFPFDHHLIRLGRLLEPEMRYAHRFTRAFLKSLTRKCNIGEHDNLHDKLHKVPFY</sequence>
<reference evidence="15" key="1">
    <citation type="journal article" date="2006" name="Science">
        <title>Ancient noncoding elements conserved in the human genome.</title>
        <authorList>
            <person name="Venkatesh B."/>
            <person name="Kirkness E.F."/>
            <person name="Loh Y.H."/>
            <person name="Halpern A.L."/>
            <person name="Lee A.P."/>
            <person name="Johnson J."/>
            <person name="Dandona N."/>
            <person name="Viswanathan L.D."/>
            <person name="Tay A."/>
            <person name="Venter J.C."/>
            <person name="Strausberg R.L."/>
            <person name="Brenner S."/>
        </authorList>
    </citation>
    <scope>NUCLEOTIDE SEQUENCE [LARGE SCALE GENOMIC DNA]</scope>
</reference>
<feature type="domain" description="VWFA" evidence="13">
    <location>
        <begin position="19"/>
        <end position="189"/>
    </location>
</feature>
<evidence type="ECO:0000256" key="8">
    <source>
        <dbReference type="ARBA" id="ARBA00023180"/>
    </source>
</evidence>
<name>A0A4W3GCF7_CALMI</name>
<proteinExistence type="inferred from homology"/>
<dbReference type="PANTHER" id="PTHR24020:SF86">
    <property type="entry name" value="COLLAGEN, TYPE VI, ALPHA 4"/>
    <property type="match status" value="1"/>
</dbReference>
<dbReference type="CDD" id="cd01450">
    <property type="entry name" value="vWFA_subfamily_ECM"/>
    <property type="match status" value="2"/>
</dbReference>
<dbReference type="InterPro" id="IPR050525">
    <property type="entry name" value="ECM_Assembly_Org"/>
</dbReference>
<keyword evidence="15" id="KW-1185">Reference proteome</keyword>
<reference evidence="15" key="3">
    <citation type="journal article" date="2014" name="Nature">
        <title>Elephant shark genome provides unique insights into gnathostome evolution.</title>
        <authorList>
            <consortium name="International Elephant Shark Genome Sequencing Consortium"/>
            <person name="Venkatesh B."/>
            <person name="Lee A.P."/>
            <person name="Ravi V."/>
            <person name="Maurya A.K."/>
            <person name="Lian M.M."/>
            <person name="Swann J.B."/>
            <person name="Ohta Y."/>
            <person name="Flajnik M.F."/>
            <person name="Sutoh Y."/>
            <person name="Kasahara M."/>
            <person name="Hoon S."/>
            <person name="Gangu V."/>
            <person name="Roy S.W."/>
            <person name="Irimia M."/>
            <person name="Korzh V."/>
            <person name="Kondrychyn I."/>
            <person name="Lim Z.W."/>
            <person name="Tay B.H."/>
            <person name="Tohari S."/>
            <person name="Kong K.W."/>
            <person name="Ho S."/>
            <person name="Lorente-Galdos B."/>
            <person name="Quilez J."/>
            <person name="Marques-Bonet T."/>
            <person name="Raney B.J."/>
            <person name="Ingham P.W."/>
            <person name="Tay A."/>
            <person name="Hillier L.W."/>
            <person name="Minx P."/>
            <person name="Boehm T."/>
            <person name="Wilson R.K."/>
            <person name="Brenner S."/>
            <person name="Warren W.C."/>
        </authorList>
    </citation>
    <scope>NUCLEOTIDE SEQUENCE [LARGE SCALE GENOMIC DNA]</scope>
</reference>
<dbReference type="SMART" id="SM00327">
    <property type="entry name" value="VWA"/>
    <property type="match status" value="8"/>
</dbReference>
<feature type="domain" description="VWFA" evidence="13">
    <location>
        <begin position="1399"/>
        <end position="1544"/>
    </location>
</feature>
<dbReference type="Pfam" id="PF00092">
    <property type="entry name" value="VWA"/>
    <property type="match status" value="8"/>
</dbReference>
<organism evidence="14 15">
    <name type="scientific">Callorhinchus milii</name>
    <name type="common">Ghost shark</name>
    <dbReference type="NCBI Taxonomy" id="7868"/>
    <lineage>
        <taxon>Eukaryota</taxon>
        <taxon>Metazoa</taxon>
        <taxon>Chordata</taxon>
        <taxon>Craniata</taxon>
        <taxon>Vertebrata</taxon>
        <taxon>Chondrichthyes</taxon>
        <taxon>Holocephali</taxon>
        <taxon>Chimaeriformes</taxon>
        <taxon>Callorhinchidae</taxon>
        <taxon>Callorhinchus</taxon>
    </lineage>
</organism>
<dbReference type="PANTHER" id="PTHR24020">
    <property type="entry name" value="COLLAGEN ALPHA"/>
    <property type="match status" value="1"/>
</dbReference>
<keyword evidence="3" id="KW-0272">Extracellular matrix</keyword>
<evidence type="ECO:0000256" key="1">
    <source>
        <dbReference type="ARBA" id="ARBA00004498"/>
    </source>
</evidence>
<evidence type="ECO:0000256" key="2">
    <source>
        <dbReference type="ARBA" id="ARBA00022525"/>
    </source>
</evidence>
<dbReference type="GO" id="GO:0007155">
    <property type="term" value="P:cell adhesion"/>
    <property type="evidence" value="ECO:0007669"/>
    <property type="project" value="UniProtKB-KW"/>
</dbReference>
<comment type="similarity">
    <text evidence="11">Belongs to the type VI collagen family.</text>
</comment>
<accession>A0A4W3GCF7</accession>
<evidence type="ECO:0000256" key="11">
    <source>
        <dbReference type="ARBA" id="ARBA00044000"/>
    </source>
</evidence>
<reference evidence="14" key="5">
    <citation type="submission" date="2025-09" db="UniProtKB">
        <authorList>
            <consortium name="Ensembl"/>
        </authorList>
    </citation>
    <scope>IDENTIFICATION</scope>
</reference>
<keyword evidence="2" id="KW-0964">Secreted</keyword>
<evidence type="ECO:0000256" key="5">
    <source>
        <dbReference type="ARBA" id="ARBA00022737"/>
    </source>
</evidence>
<feature type="chain" id="PRO_5021256933" evidence="12">
    <location>
        <begin position="19"/>
        <end position="1832"/>
    </location>
</feature>
<dbReference type="FunFam" id="3.40.50.410:FF:000021">
    <property type="entry name" value="Collagen, type VI, alpha 3"/>
    <property type="match status" value="1"/>
</dbReference>
<evidence type="ECO:0000256" key="3">
    <source>
        <dbReference type="ARBA" id="ARBA00022530"/>
    </source>
</evidence>
<keyword evidence="8" id="KW-0325">Glycoprotein</keyword>
<dbReference type="Pfam" id="PF13768">
    <property type="entry name" value="VWA_3"/>
    <property type="match status" value="1"/>
</dbReference>
<feature type="domain" description="VWFA" evidence="13">
    <location>
        <begin position="219"/>
        <end position="397"/>
    </location>
</feature>
<dbReference type="Ensembl" id="ENSCMIT00000000485.1">
    <property type="protein sequence ID" value="ENSCMIP00000000447.1"/>
    <property type="gene ID" value="ENSCMIG00000000247.1"/>
</dbReference>
<feature type="domain" description="VWFA" evidence="13">
    <location>
        <begin position="979"/>
        <end position="1154"/>
    </location>
</feature>
<evidence type="ECO:0000256" key="6">
    <source>
        <dbReference type="ARBA" id="ARBA00022889"/>
    </source>
</evidence>
<evidence type="ECO:0000256" key="4">
    <source>
        <dbReference type="ARBA" id="ARBA00022729"/>
    </source>
</evidence>
<dbReference type="CDD" id="cd01472">
    <property type="entry name" value="vWA_collagen"/>
    <property type="match status" value="5"/>
</dbReference>
<evidence type="ECO:0000256" key="9">
    <source>
        <dbReference type="ARBA" id="ARBA00023278"/>
    </source>
</evidence>
<evidence type="ECO:0000259" key="13">
    <source>
        <dbReference type="PROSITE" id="PS50234"/>
    </source>
</evidence>
<feature type="domain" description="VWFA" evidence="13">
    <location>
        <begin position="800"/>
        <end position="973"/>
    </location>
</feature>
<keyword evidence="7" id="KW-0176">Collagen</keyword>
<dbReference type="FunFam" id="3.40.50.410:FF:000016">
    <property type="entry name" value="Collagen type VI alpha 3 chain"/>
    <property type="match status" value="1"/>
</dbReference>
<keyword evidence="9" id="KW-0379">Hydroxylation</keyword>
<evidence type="ECO:0000256" key="12">
    <source>
        <dbReference type="SAM" id="SignalP"/>
    </source>
</evidence>
<comment type="subcellular location">
    <subcellularLocation>
        <location evidence="1">Secreted</location>
        <location evidence="1">Extracellular space</location>
        <location evidence="1">Extracellular matrix</location>
    </subcellularLocation>
</comment>
<keyword evidence="5" id="KW-0677">Repeat</keyword>
<dbReference type="Gene3D" id="3.40.50.410">
    <property type="entry name" value="von Willebrand factor, type A domain"/>
    <property type="match status" value="8"/>
</dbReference>
<feature type="domain" description="VWFA" evidence="13">
    <location>
        <begin position="613"/>
        <end position="786"/>
    </location>
</feature>
<dbReference type="FunFam" id="3.40.50.410:FF:000003">
    <property type="entry name" value="Collagen type VI alpha 3 chain"/>
    <property type="match status" value="1"/>
</dbReference>
<evidence type="ECO:0000256" key="7">
    <source>
        <dbReference type="ARBA" id="ARBA00023119"/>
    </source>
</evidence>
<reference evidence="14" key="4">
    <citation type="submission" date="2025-08" db="UniProtKB">
        <authorList>
            <consortium name="Ensembl"/>
        </authorList>
    </citation>
    <scope>IDENTIFICATION</scope>
</reference>
<dbReference type="InterPro" id="IPR036465">
    <property type="entry name" value="vWFA_dom_sf"/>
</dbReference>
<evidence type="ECO:0000313" key="14">
    <source>
        <dbReference type="Ensembl" id="ENSCMIP00000000447.1"/>
    </source>
</evidence>
<dbReference type="GO" id="GO:0005589">
    <property type="term" value="C:collagen type VI trimer"/>
    <property type="evidence" value="ECO:0007669"/>
    <property type="project" value="UniProtKB-ARBA"/>
</dbReference>
<feature type="domain" description="VWFA" evidence="13">
    <location>
        <begin position="1609"/>
        <end position="1810"/>
    </location>
</feature>
<dbReference type="Proteomes" id="UP000314986">
    <property type="component" value="Unassembled WGS sequence"/>
</dbReference>
<keyword evidence="4 12" id="KW-0732">Signal</keyword>
<evidence type="ECO:0000313" key="15">
    <source>
        <dbReference type="Proteomes" id="UP000314986"/>
    </source>
</evidence>
<dbReference type="PROSITE" id="PS50234">
    <property type="entry name" value="VWFA"/>
    <property type="match status" value="9"/>
</dbReference>
<feature type="domain" description="VWFA" evidence="13">
    <location>
        <begin position="1164"/>
        <end position="1357"/>
    </location>
</feature>
<keyword evidence="6" id="KW-0130">Cell adhesion</keyword>
<dbReference type="InterPro" id="IPR002035">
    <property type="entry name" value="VWF_A"/>
</dbReference>
<protein>
    <submittedName>
        <fullName evidence="14">Collagen type VI alpha 6 chain</fullName>
    </submittedName>
</protein>
<dbReference type="PRINTS" id="PR00453">
    <property type="entry name" value="VWFADOMAIN"/>
</dbReference>
<dbReference type="SUPFAM" id="SSF53300">
    <property type="entry name" value="vWA-like"/>
    <property type="match status" value="9"/>
</dbReference>
<dbReference type="FunFam" id="3.40.50.410:FF:000004">
    <property type="entry name" value="collagen alpha-6(VI) chain"/>
    <property type="match status" value="5"/>
</dbReference>
<evidence type="ECO:0000256" key="10">
    <source>
        <dbReference type="ARBA" id="ARBA00043858"/>
    </source>
</evidence>
<feature type="signal peptide" evidence="12">
    <location>
        <begin position="1"/>
        <end position="18"/>
    </location>
</feature>
<reference evidence="15" key="2">
    <citation type="journal article" date="2007" name="PLoS Biol.">
        <title>Survey sequencing and comparative analysis of the elephant shark (Callorhinchus milii) genome.</title>
        <authorList>
            <person name="Venkatesh B."/>
            <person name="Kirkness E.F."/>
            <person name="Loh Y.H."/>
            <person name="Halpern A.L."/>
            <person name="Lee A.P."/>
            <person name="Johnson J."/>
            <person name="Dandona N."/>
            <person name="Viswanathan L.D."/>
            <person name="Tay A."/>
            <person name="Venter J.C."/>
            <person name="Strausberg R.L."/>
            <person name="Brenner S."/>
        </authorList>
    </citation>
    <scope>NUCLEOTIDE SEQUENCE [LARGE SCALE GENOMIC DNA]</scope>
</reference>
<dbReference type="GeneTree" id="ENSGT00940000155619"/>